<dbReference type="InterPro" id="IPR029069">
    <property type="entry name" value="HotDog_dom_sf"/>
</dbReference>
<sequence length="133" mass="15554">MSFQTKIIKKDYKVKGEDVDDFMVMETSAYQKYVSSIFKTFLFENGLKNKTSKKIDYTPVTSLNSLVLIKPLMFLQEFCINLELINTDKNLKKIEIKSRFFNSNNELCVMANTHFLDFDNAMMSKNKIINVSY</sequence>
<dbReference type="EMBL" id="BAAAGE010000002">
    <property type="protein sequence ID" value="GAA0721017.1"/>
    <property type="molecule type" value="Genomic_DNA"/>
</dbReference>
<dbReference type="Proteomes" id="UP001501758">
    <property type="component" value="Unassembled WGS sequence"/>
</dbReference>
<organism evidence="1 2">
    <name type="scientific">Aquimarina litoralis</name>
    <dbReference type="NCBI Taxonomy" id="584605"/>
    <lineage>
        <taxon>Bacteria</taxon>
        <taxon>Pseudomonadati</taxon>
        <taxon>Bacteroidota</taxon>
        <taxon>Flavobacteriia</taxon>
        <taxon>Flavobacteriales</taxon>
        <taxon>Flavobacteriaceae</taxon>
        <taxon>Aquimarina</taxon>
    </lineage>
</organism>
<dbReference type="RefSeq" id="WP_343912342.1">
    <property type="nucleotide sequence ID" value="NZ_BAAAGE010000002.1"/>
</dbReference>
<dbReference type="SUPFAM" id="SSF54637">
    <property type="entry name" value="Thioesterase/thiol ester dehydrase-isomerase"/>
    <property type="match status" value="1"/>
</dbReference>
<comment type="caution">
    <text evidence="1">The sequence shown here is derived from an EMBL/GenBank/DDBJ whole genome shotgun (WGS) entry which is preliminary data.</text>
</comment>
<evidence type="ECO:0008006" key="3">
    <source>
        <dbReference type="Google" id="ProtNLM"/>
    </source>
</evidence>
<evidence type="ECO:0000313" key="2">
    <source>
        <dbReference type="Proteomes" id="UP001501758"/>
    </source>
</evidence>
<protein>
    <recommendedName>
        <fullName evidence="3">Acyl-CoA thioesterase</fullName>
    </recommendedName>
</protein>
<gene>
    <name evidence="1" type="ORF">GCM10009430_21820</name>
</gene>
<name>A0ABP3U3S0_9FLAO</name>
<dbReference type="Gene3D" id="3.10.129.10">
    <property type="entry name" value="Hotdog Thioesterase"/>
    <property type="match status" value="1"/>
</dbReference>
<keyword evidence="2" id="KW-1185">Reference proteome</keyword>
<accession>A0ABP3U3S0</accession>
<reference evidence="2" key="1">
    <citation type="journal article" date="2019" name="Int. J. Syst. Evol. Microbiol.">
        <title>The Global Catalogue of Microorganisms (GCM) 10K type strain sequencing project: providing services to taxonomists for standard genome sequencing and annotation.</title>
        <authorList>
            <consortium name="The Broad Institute Genomics Platform"/>
            <consortium name="The Broad Institute Genome Sequencing Center for Infectious Disease"/>
            <person name="Wu L."/>
            <person name="Ma J."/>
        </authorList>
    </citation>
    <scope>NUCLEOTIDE SEQUENCE [LARGE SCALE GENOMIC DNA]</scope>
    <source>
        <strain evidence="2">JCM 15974</strain>
    </source>
</reference>
<proteinExistence type="predicted"/>
<evidence type="ECO:0000313" key="1">
    <source>
        <dbReference type="EMBL" id="GAA0721017.1"/>
    </source>
</evidence>